<dbReference type="Proteomes" id="UP000246114">
    <property type="component" value="Unassembled WGS sequence"/>
</dbReference>
<dbReference type="eggNOG" id="COG1470">
    <property type="taxonomic scope" value="Bacteria"/>
</dbReference>
<dbReference type="EMBL" id="QAMZ01000025">
    <property type="protein sequence ID" value="PWL54259.1"/>
    <property type="molecule type" value="Genomic_DNA"/>
</dbReference>
<reference evidence="4 7" key="2">
    <citation type="submission" date="2018-03" db="EMBL/GenBank/DDBJ databases">
        <title>The uncultured portion of the human microbiome is neutrally assembled.</title>
        <authorList>
            <person name="Jeraldo P."/>
            <person name="Boardman L."/>
            <person name="White B.A."/>
            <person name="Nelson H."/>
            <person name="Goldenfeld N."/>
            <person name="Chia N."/>
        </authorList>
    </citation>
    <scope>NUCLEOTIDE SEQUENCE [LARGE SCALE GENOMIC DNA]</scope>
    <source>
        <strain evidence="4">CIM:MAG 903</strain>
    </source>
</reference>
<dbReference type="STRING" id="1529.SAMN04487885_11110"/>
<dbReference type="EMBL" id="FOOE01000011">
    <property type="protein sequence ID" value="SFF80482.1"/>
    <property type="molecule type" value="Genomic_DNA"/>
</dbReference>
<dbReference type="AlphaFoldDB" id="A0A1I2LLT1"/>
<feature type="region of interest" description="Disordered" evidence="1">
    <location>
        <begin position="26"/>
        <end position="53"/>
    </location>
</feature>
<evidence type="ECO:0000313" key="5">
    <source>
        <dbReference type="EMBL" id="SFF80482.1"/>
    </source>
</evidence>
<feature type="domain" description="DUF3048" evidence="2">
    <location>
        <begin position="56"/>
        <end position="196"/>
    </location>
</feature>
<dbReference type="Pfam" id="PF11258">
    <property type="entry name" value="DUF3048"/>
    <property type="match status" value="1"/>
</dbReference>
<dbReference type="OrthoDB" id="9779102at2"/>
<evidence type="ECO:0000313" key="6">
    <source>
        <dbReference type="Proteomes" id="UP000182135"/>
    </source>
</evidence>
<evidence type="ECO:0000259" key="2">
    <source>
        <dbReference type="Pfam" id="PF11258"/>
    </source>
</evidence>
<dbReference type="SUPFAM" id="SSF159774">
    <property type="entry name" value="YerB-like"/>
    <property type="match status" value="1"/>
</dbReference>
<gene>
    <name evidence="4" type="ORF">DBY38_05075</name>
    <name evidence="5" type="ORF">SAMN04487885_11110</name>
</gene>
<evidence type="ECO:0000313" key="4">
    <source>
        <dbReference type="EMBL" id="PWL54259.1"/>
    </source>
</evidence>
<accession>A0A1I2LLT1</accession>
<evidence type="ECO:0000313" key="7">
    <source>
        <dbReference type="Proteomes" id="UP000246114"/>
    </source>
</evidence>
<dbReference type="RefSeq" id="WP_074845375.1">
    <property type="nucleotide sequence ID" value="NZ_BAAACD010000044.1"/>
</dbReference>
<dbReference type="Gene3D" id="3.50.90.10">
    <property type="entry name" value="YerB-like"/>
    <property type="match status" value="1"/>
</dbReference>
<feature type="domain" description="DUF3048" evidence="3">
    <location>
        <begin position="227"/>
        <end position="327"/>
    </location>
</feature>
<dbReference type="Proteomes" id="UP000182135">
    <property type="component" value="Unassembled WGS sequence"/>
</dbReference>
<dbReference type="InterPro" id="IPR021416">
    <property type="entry name" value="DUF3048_N"/>
</dbReference>
<dbReference type="InterPro" id="IPR035328">
    <property type="entry name" value="DUF3048_C"/>
</dbReference>
<reference evidence="5 6" key="1">
    <citation type="submission" date="2016-10" db="EMBL/GenBank/DDBJ databases">
        <authorList>
            <person name="de Groot N.N."/>
        </authorList>
    </citation>
    <scope>NUCLEOTIDE SEQUENCE [LARGE SCALE GENOMIC DNA]</scope>
    <source>
        <strain evidence="5 6">NLAE-zl-G419</strain>
    </source>
</reference>
<evidence type="ECO:0000259" key="3">
    <source>
        <dbReference type="Pfam" id="PF17479"/>
    </source>
</evidence>
<protein>
    <submittedName>
        <fullName evidence="4">DUF3048 domain-containing protein</fullName>
    </submittedName>
</protein>
<evidence type="ECO:0000256" key="1">
    <source>
        <dbReference type="SAM" id="MobiDB-lite"/>
    </source>
</evidence>
<keyword evidence="6" id="KW-1185">Reference proteome</keyword>
<dbReference type="InterPro" id="IPR023158">
    <property type="entry name" value="YerB-like_sf"/>
</dbReference>
<name>A0A1I2LLT1_9CLOT</name>
<proteinExistence type="predicted"/>
<dbReference type="Pfam" id="PF17479">
    <property type="entry name" value="DUF3048_C"/>
    <property type="match status" value="1"/>
</dbReference>
<organism evidence="5 6">
    <name type="scientific">Clostridium cadaveris</name>
    <dbReference type="NCBI Taxonomy" id="1529"/>
    <lineage>
        <taxon>Bacteria</taxon>
        <taxon>Bacillati</taxon>
        <taxon>Bacillota</taxon>
        <taxon>Clostridia</taxon>
        <taxon>Eubacteriales</taxon>
        <taxon>Clostridiaceae</taxon>
        <taxon>Clostridium</taxon>
    </lineage>
</organism>
<sequence>MNKTLILALTLGISINLFGCSLAEKKEPSNTKEATAETSAMLHNERNPSSSVKSLFTGEEISSTVKNQTPFMVVIENSKASRPQSGLNDADIVYETMAEGGISRFIALFQKNDAKVIGPVRSLRPYFIDISEEYNLPFAHCGGSDEALACVKSENLMSMDEMANSSSYWRDSVRKAPHNLYTSSSKITSTINKKSFSNIPTCNLKFDKDYWSKDSLEECNYIELPINRYYKTSYTFNNGKYYKVMDDEAAIDRETGSPIGFKNVVIQLTKITLNKDGKHVDIDLNGSGNGFVLSNGKIKSAKWYKEKDSTVLKDDNGNTIPLNPGNTIWNIIDSSTKIAKN</sequence>